<keyword evidence="1" id="KW-0812">Transmembrane</keyword>
<accession>A0A1I0XJR6</accession>
<feature type="transmembrane region" description="Helical" evidence="1">
    <location>
        <begin position="187"/>
        <end position="205"/>
    </location>
</feature>
<dbReference type="PANTHER" id="PTHR30574">
    <property type="entry name" value="INNER MEMBRANE PROTEIN YEDE"/>
    <property type="match status" value="1"/>
</dbReference>
<dbReference type="STRING" id="84698.SAMN04488528_1008137"/>
<dbReference type="EMBL" id="FOKI01000008">
    <property type="protein sequence ID" value="SFB00560.1"/>
    <property type="molecule type" value="Genomic_DNA"/>
</dbReference>
<dbReference type="OrthoDB" id="3190590at2"/>
<reference evidence="2 3" key="1">
    <citation type="submission" date="2016-10" db="EMBL/GenBank/DDBJ databases">
        <authorList>
            <person name="de Groot N.N."/>
        </authorList>
    </citation>
    <scope>NUCLEOTIDE SEQUENCE [LARGE SCALE GENOMIC DNA]</scope>
    <source>
        <strain evidence="2 3">DSM 12271</strain>
    </source>
</reference>
<keyword evidence="3" id="KW-1185">Reference proteome</keyword>
<feature type="transmembrane region" description="Helical" evidence="1">
    <location>
        <begin position="263"/>
        <end position="284"/>
    </location>
</feature>
<keyword evidence="1" id="KW-0472">Membrane</keyword>
<gene>
    <name evidence="2" type="ORF">SAMN04488528_1008137</name>
</gene>
<keyword evidence="1" id="KW-1133">Transmembrane helix</keyword>
<name>A0A1I0XJR6_9CLOT</name>
<feature type="transmembrane region" description="Helical" evidence="1">
    <location>
        <begin position="161"/>
        <end position="181"/>
    </location>
</feature>
<feature type="transmembrane region" description="Helical" evidence="1">
    <location>
        <begin position="7"/>
        <end position="25"/>
    </location>
</feature>
<dbReference type="PANTHER" id="PTHR30574:SF12">
    <property type="entry name" value="SULPHUR TRANSPORT DOMAIN-CONTAINING PROTEIN"/>
    <property type="match status" value="1"/>
</dbReference>
<evidence type="ECO:0000313" key="2">
    <source>
        <dbReference type="EMBL" id="SFB00560.1"/>
    </source>
</evidence>
<feature type="transmembrane region" description="Helical" evidence="1">
    <location>
        <begin position="326"/>
        <end position="346"/>
    </location>
</feature>
<dbReference type="GO" id="GO:0005886">
    <property type="term" value="C:plasma membrane"/>
    <property type="evidence" value="ECO:0007669"/>
    <property type="project" value="TreeGrafter"/>
</dbReference>
<dbReference type="Pfam" id="PF04143">
    <property type="entry name" value="Sulf_transp"/>
    <property type="match status" value="1"/>
</dbReference>
<feature type="transmembrane region" description="Helical" evidence="1">
    <location>
        <begin position="87"/>
        <end position="110"/>
    </location>
</feature>
<dbReference type="RefSeq" id="WP_090040102.1">
    <property type="nucleotide sequence ID" value="NZ_FOKI01000008.1"/>
</dbReference>
<dbReference type="InterPro" id="IPR007272">
    <property type="entry name" value="Sulf_transp_TsuA/YedE"/>
</dbReference>
<dbReference type="NCBIfam" id="TIGR04112">
    <property type="entry name" value="seleno_YedE"/>
    <property type="match status" value="1"/>
</dbReference>
<feature type="transmembrane region" description="Helical" evidence="1">
    <location>
        <begin position="296"/>
        <end position="314"/>
    </location>
</feature>
<proteinExistence type="predicted"/>
<dbReference type="InterPro" id="IPR026366">
    <property type="entry name" value="Seleno_YedE"/>
</dbReference>
<evidence type="ECO:0000313" key="3">
    <source>
        <dbReference type="Proteomes" id="UP000198619"/>
    </source>
</evidence>
<dbReference type="AlphaFoldDB" id="A0A1I0XJR6"/>
<dbReference type="Proteomes" id="UP000198619">
    <property type="component" value="Unassembled WGS sequence"/>
</dbReference>
<feature type="transmembrane region" description="Helical" evidence="1">
    <location>
        <begin position="226"/>
        <end position="251"/>
    </location>
</feature>
<protein>
    <submittedName>
        <fullName evidence="2">Uncharacterized protein</fullName>
    </submittedName>
</protein>
<feature type="transmembrane region" description="Helical" evidence="1">
    <location>
        <begin position="122"/>
        <end position="140"/>
    </location>
</feature>
<organism evidence="2 3">
    <name type="scientific">Clostridium frigidicarnis</name>
    <dbReference type="NCBI Taxonomy" id="84698"/>
    <lineage>
        <taxon>Bacteria</taxon>
        <taxon>Bacillati</taxon>
        <taxon>Bacillota</taxon>
        <taxon>Clostridia</taxon>
        <taxon>Eubacteriales</taxon>
        <taxon>Clostridiaceae</taxon>
        <taxon>Clostridium</taxon>
    </lineage>
</organism>
<feature type="transmembrane region" description="Helical" evidence="1">
    <location>
        <begin position="56"/>
        <end position="75"/>
    </location>
</feature>
<evidence type="ECO:0000256" key="1">
    <source>
        <dbReference type="SAM" id="Phobius"/>
    </source>
</evidence>
<sequence length="360" mass="38121">MFKENKGIILTGLIIGIISVLLVHFGNPGNMGVCIACFLRDMAGAFGLHSAETVQYLRPEIIGIVLGAFLMGVLSKEFSPRGGSSPFIRFILGFIILVGALMFLGCPTRLIFRLAGGDLNAILGLVGYAVGIIIGIFFLNKGFSLKRSYKVTKVEGYSFPVLNICLIILLVAVPSILLFSSEGPGSKHAPLMFSLVLGGIVGVLCQKTRLCTAGGIRDLIMFKDTYLFSGFIAIFIGALALNLVFGTFNLGFVNQPIAHTDGLWNFLGMVVVGWGSILLGGCPLRQLILSGEGNGDSMITVMGMVAGAAFAHNFKLASSPKGPTTNGMIAVAICLVLLCVISFMAIEIKAKVKMKGDVSV</sequence>